<dbReference type="Pfam" id="PF03193">
    <property type="entry name" value="RsgA_GTPase"/>
    <property type="match status" value="1"/>
</dbReference>
<dbReference type="GO" id="GO:0005737">
    <property type="term" value="C:cytoplasm"/>
    <property type="evidence" value="ECO:0007669"/>
    <property type="project" value="UniProtKB-SubCell"/>
</dbReference>
<reference evidence="13 14" key="1">
    <citation type="submission" date="2016-05" db="EMBL/GenBank/DDBJ databases">
        <title>Paenibacillus oryzae. sp. nov., isolated from the rice root.</title>
        <authorList>
            <person name="Zhang J."/>
            <person name="Zhang X."/>
        </authorList>
    </citation>
    <scope>NUCLEOTIDE SEQUENCE [LARGE SCALE GENOMIC DNA]</scope>
    <source>
        <strain evidence="13 14">1DrF-4</strain>
    </source>
</reference>
<evidence type="ECO:0000256" key="7">
    <source>
        <dbReference type="ARBA" id="ARBA00022833"/>
    </source>
</evidence>
<proteinExistence type="inferred from homology"/>
<dbReference type="GO" id="GO:0003924">
    <property type="term" value="F:GTPase activity"/>
    <property type="evidence" value="ECO:0007669"/>
    <property type="project" value="UniProtKB-UniRule"/>
</dbReference>
<evidence type="ECO:0000313" key="14">
    <source>
        <dbReference type="Proteomes" id="UP000092024"/>
    </source>
</evidence>
<feature type="binding site" evidence="10">
    <location>
        <position position="287"/>
    </location>
    <ligand>
        <name>Zn(2+)</name>
        <dbReference type="ChEBI" id="CHEBI:29105"/>
    </ligand>
</feature>
<feature type="binding site" evidence="10">
    <location>
        <position position="285"/>
    </location>
    <ligand>
        <name>Zn(2+)</name>
        <dbReference type="ChEBI" id="CHEBI:29105"/>
    </ligand>
</feature>
<keyword evidence="6 10" id="KW-0378">Hydrolase</keyword>
<evidence type="ECO:0000256" key="1">
    <source>
        <dbReference type="ARBA" id="ARBA00022490"/>
    </source>
</evidence>
<evidence type="ECO:0000256" key="8">
    <source>
        <dbReference type="ARBA" id="ARBA00022884"/>
    </source>
</evidence>
<feature type="binding site" evidence="10">
    <location>
        <position position="280"/>
    </location>
    <ligand>
        <name>Zn(2+)</name>
        <dbReference type="ChEBI" id="CHEBI:29105"/>
    </ligand>
</feature>
<accession>A0A1A5YRK1</accession>
<dbReference type="InterPro" id="IPR027417">
    <property type="entry name" value="P-loop_NTPase"/>
</dbReference>
<dbReference type="GO" id="GO:0005525">
    <property type="term" value="F:GTP binding"/>
    <property type="evidence" value="ECO:0007669"/>
    <property type="project" value="UniProtKB-UniRule"/>
</dbReference>
<comment type="cofactor">
    <cofactor evidence="10">
        <name>Zn(2+)</name>
        <dbReference type="ChEBI" id="CHEBI:29105"/>
    </cofactor>
    <text evidence="10">Binds 1 zinc ion per subunit.</text>
</comment>
<dbReference type="InterPro" id="IPR030378">
    <property type="entry name" value="G_CP_dom"/>
</dbReference>
<feature type="binding site" evidence="10">
    <location>
        <begin position="147"/>
        <end position="150"/>
    </location>
    <ligand>
        <name>GTP</name>
        <dbReference type="ChEBI" id="CHEBI:37565"/>
    </ligand>
</feature>
<dbReference type="CDD" id="cd01854">
    <property type="entry name" value="YjeQ_EngC"/>
    <property type="match status" value="1"/>
</dbReference>
<keyword evidence="1 10" id="KW-0963">Cytoplasm</keyword>
<comment type="similarity">
    <text evidence="10">Belongs to the TRAFAC class YlqF/YawG GTPase family. RsgA subfamily.</text>
</comment>
<dbReference type="Gene3D" id="2.40.50.140">
    <property type="entry name" value="Nucleic acid-binding proteins"/>
    <property type="match status" value="1"/>
</dbReference>
<comment type="function">
    <text evidence="10">One of several proteins that assist in the late maturation steps of the functional core of the 30S ribosomal subunit. Helps release RbfA from mature subunits. May play a role in the assembly of ribosomal proteins into the subunit. Circularly permuted GTPase that catalyzes slow GTP hydrolysis, GTPase activity is stimulated by the 30S ribosomal subunit.</text>
</comment>
<feature type="binding site" evidence="10">
    <location>
        <position position="293"/>
    </location>
    <ligand>
        <name>Zn(2+)</name>
        <dbReference type="ChEBI" id="CHEBI:29105"/>
    </ligand>
</feature>
<dbReference type="RefSeq" id="WP_068679541.1">
    <property type="nucleotide sequence ID" value="NZ_LYPA01000028.1"/>
</dbReference>
<comment type="subunit">
    <text evidence="10">Monomer. Associates with 30S ribosomal subunit, binds 16S rRNA.</text>
</comment>
<keyword evidence="7 10" id="KW-0862">Zinc</keyword>
<evidence type="ECO:0000256" key="9">
    <source>
        <dbReference type="ARBA" id="ARBA00023134"/>
    </source>
</evidence>
<evidence type="ECO:0000256" key="3">
    <source>
        <dbReference type="ARBA" id="ARBA00022723"/>
    </source>
</evidence>
<evidence type="ECO:0000256" key="5">
    <source>
        <dbReference type="ARBA" id="ARBA00022741"/>
    </source>
</evidence>
<name>A0A1A5YRK1_9BACL</name>
<dbReference type="InterPro" id="IPR012340">
    <property type="entry name" value="NA-bd_OB-fold"/>
</dbReference>
<dbReference type="STRING" id="1844972.A7K91_10285"/>
<dbReference type="HAMAP" id="MF_01820">
    <property type="entry name" value="GTPase_RsgA"/>
    <property type="match status" value="1"/>
</dbReference>
<dbReference type="GO" id="GO:0046872">
    <property type="term" value="F:metal ion binding"/>
    <property type="evidence" value="ECO:0007669"/>
    <property type="project" value="UniProtKB-KW"/>
</dbReference>
<dbReference type="PROSITE" id="PS51721">
    <property type="entry name" value="G_CP"/>
    <property type="match status" value="1"/>
</dbReference>
<feature type="domain" description="EngC GTPase" evidence="11">
    <location>
        <begin position="108"/>
        <end position="255"/>
    </location>
</feature>
<feature type="domain" description="CP-type G" evidence="12">
    <location>
        <begin position="100"/>
        <end position="257"/>
    </location>
</feature>
<evidence type="ECO:0000256" key="10">
    <source>
        <dbReference type="HAMAP-Rule" id="MF_01820"/>
    </source>
</evidence>
<dbReference type="PANTHER" id="PTHR32120">
    <property type="entry name" value="SMALL RIBOSOMAL SUBUNIT BIOGENESIS GTPASE RSGA"/>
    <property type="match status" value="1"/>
</dbReference>
<dbReference type="Gene3D" id="1.10.40.50">
    <property type="entry name" value="Probable gtpase engc, domain 3"/>
    <property type="match status" value="1"/>
</dbReference>
<dbReference type="Gene3D" id="3.40.50.300">
    <property type="entry name" value="P-loop containing nucleotide triphosphate hydrolases"/>
    <property type="match status" value="1"/>
</dbReference>
<dbReference type="InterPro" id="IPR004881">
    <property type="entry name" value="Ribosome_biogen_GTPase_RsgA"/>
</dbReference>
<dbReference type="AlphaFoldDB" id="A0A1A5YRK1"/>
<evidence type="ECO:0000259" key="12">
    <source>
        <dbReference type="PROSITE" id="PS51721"/>
    </source>
</evidence>
<keyword evidence="4 10" id="KW-0699">rRNA-binding</keyword>
<comment type="subcellular location">
    <subcellularLocation>
        <location evidence="10">Cytoplasm</location>
    </subcellularLocation>
</comment>
<dbReference type="SUPFAM" id="SSF52540">
    <property type="entry name" value="P-loop containing nucleoside triphosphate hydrolases"/>
    <property type="match status" value="1"/>
</dbReference>
<sequence>MNLVELGWNSSYEQHFTPYRERGYSVGRVVREHRHYFQIAAEGGEVLGEVSGKMRFDALERADLPAVGDWVALKHQDGRGIIHAVLPRKSKFSRNTAGATSDEQIVAANIDTAFLVMALHQDYNLRRLERYLLLAWDSGATPVIVLSKIDLCDNAEERIAEVEGIAPGVPIHAISALHTQGLQELQPYLGQGHTAALIGSSGVGKSTLINALSGSELQRVNDIRLSDGRGKHTTTHRELIVLPTGGIIIDTPGMREIQLNASDEGLSSAFEDIEQLMEQCRYRDCKHNGEPGCAIKSALAASELDRSRYDNYLKMERELAYAERRENEKLRRVDKASKKLRK</sequence>
<evidence type="ECO:0000256" key="6">
    <source>
        <dbReference type="ARBA" id="ARBA00022801"/>
    </source>
</evidence>
<dbReference type="SUPFAM" id="SSF50249">
    <property type="entry name" value="Nucleic acid-binding proteins"/>
    <property type="match status" value="1"/>
</dbReference>
<dbReference type="OrthoDB" id="9809485at2"/>
<organism evidence="13 14">
    <name type="scientific">Paenibacillus oryzae</name>
    <dbReference type="NCBI Taxonomy" id="1844972"/>
    <lineage>
        <taxon>Bacteria</taxon>
        <taxon>Bacillati</taxon>
        <taxon>Bacillota</taxon>
        <taxon>Bacilli</taxon>
        <taxon>Bacillales</taxon>
        <taxon>Paenibacillaceae</taxon>
        <taxon>Paenibacillus</taxon>
    </lineage>
</organism>
<keyword evidence="5 10" id="KW-0547">Nucleotide-binding</keyword>
<evidence type="ECO:0000313" key="13">
    <source>
        <dbReference type="EMBL" id="OBR68198.1"/>
    </source>
</evidence>
<protein>
    <recommendedName>
        <fullName evidence="10">Small ribosomal subunit biogenesis GTPase RsgA</fullName>
        <ecNumber evidence="10">3.6.1.-</ecNumber>
    </recommendedName>
</protein>
<dbReference type="InterPro" id="IPR010914">
    <property type="entry name" value="RsgA_GTPase_dom"/>
</dbReference>
<dbReference type="GO" id="GO:0019843">
    <property type="term" value="F:rRNA binding"/>
    <property type="evidence" value="ECO:0007669"/>
    <property type="project" value="UniProtKB-KW"/>
</dbReference>
<dbReference type="PANTHER" id="PTHR32120:SF10">
    <property type="entry name" value="SMALL RIBOSOMAL SUBUNIT BIOGENESIS GTPASE RSGA"/>
    <property type="match status" value="1"/>
</dbReference>
<evidence type="ECO:0000259" key="11">
    <source>
        <dbReference type="PROSITE" id="PS50936"/>
    </source>
</evidence>
<keyword evidence="3 10" id="KW-0479">Metal-binding</keyword>
<dbReference type="EMBL" id="LYPA01000028">
    <property type="protein sequence ID" value="OBR68198.1"/>
    <property type="molecule type" value="Genomic_DNA"/>
</dbReference>
<dbReference type="PROSITE" id="PS50936">
    <property type="entry name" value="ENGC_GTPASE"/>
    <property type="match status" value="1"/>
</dbReference>
<keyword evidence="2 10" id="KW-0690">Ribosome biogenesis</keyword>
<dbReference type="GO" id="GO:0042274">
    <property type="term" value="P:ribosomal small subunit biogenesis"/>
    <property type="evidence" value="ECO:0007669"/>
    <property type="project" value="UniProtKB-UniRule"/>
</dbReference>
<comment type="caution">
    <text evidence="13">The sequence shown here is derived from an EMBL/GenBank/DDBJ whole genome shotgun (WGS) entry which is preliminary data.</text>
</comment>
<evidence type="ECO:0000256" key="2">
    <source>
        <dbReference type="ARBA" id="ARBA00022517"/>
    </source>
</evidence>
<gene>
    <name evidence="10" type="primary">rsgA</name>
    <name evidence="13" type="ORF">A7K91_10285</name>
</gene>
<dbReference type="EC" id="3.6.1.-" evidence="10"/>
<feature type="binding site" evidence="10">
    <location>
        <begin position="199"/>
        <end position="207"/>
    </location>
    <ligand>
        <name>GTP</name>
        <dbReference type="ChEBI" id="CHEBI:37565"/>
    </ligand>
</feature>
<evidence type="ECO:0000256" key="4">
    <source>
        <dbReference type="ARBA" id="ARBA00022730"/>
    </source>
</evidence>
<keyword evidence="14" id="KW-1185">Reference proteome</keyword>
<keyword evidence="8 10" id="KW-0694">RNA-binding</keyword>
<keyword evidence="9 10" id="KW-0342">GTP-binding</keyword>
<dbReference type="Proteomes" id="UP000092024">
    <property type="component" value="Unassembled WGS sequence"/>
</dbReference>
<dbReference type="NCBIfam" id="TIGR00157">
    <property type="entry name" value="ribosome small subunit-dependent GTPase A"/>
    <property type="match status" value="1"/>
</dbReference>